<accession>A0A841E3S3</accession>
<reference evidence="2 3" key="1">
    <citation type="submission" date="2020-08" db="EMBL/GenBank/DDBJ databases">
        <title>Sequencing the genomes of 1000 actinobacteria strains.</title>
        <authorList>
            <person name="Klenk H.-P."/>
        </authorList>
    </citation>
    <scope>NUCLEOTIDE SEQUENCE [LARGE SCALE GENOMIC DNA]</scope>
    <source>
        <strain evidence="2 3">DSM 44593</strain>
    </source>
</reference>
<dbReference type="EMBL" id="JACHLY010000001">
    <property type="protein sequence ID" value="MBB5997805.1"/>
    <property type="molecule type" value="Genomic_DNA"/>
</dbReference>
<feature type="region of interest" description="Disordered" evidence="1">
    <location>
        <begin position="1"/>
        <end position="31"/>
    </location>
</feature>
<evidence type="ECO:0000313" key="3">
    <source>
        <dbReference type="Proteomes" id="UP000578077"/>
    </source>
</evidence>
<proteinExistence type="predicted"/>
<dbReference type="AlphaFoldDB" id="A0A841E3S3"/>
<feature type="compositionally biased region" description="Basic and acidic residues" evidence="1">
    <location>
        <begin position="12"/>
        <end position="31"/>
    </location>
</feature>
<organism evidence="2 3">
    <name type="scientific">Streptomonospora salina</name>
    <dbReference type="NCBI Taxonomy" id="104205"/>
    <lineage>
        <taxon>Bacteria</taxon>
        <taxon>Bacillati</taxon>
        <taxon>Actinomycetota</taxon>
        <taxon>Actinomycetes</taxon>
        <taxon>Streptosporangiales</taxon>
        <taxon>Nocardiopsidaceae</taxon>
        <taxon>Streptomonospora</taxon>
    </lineage>
</organism>
<gene>
    <name evidence="2" type="ORF">HNR25_001556</name>
</gene>
<name>A0A841E3S3_9ACTN</name>
<protein>
    <submittedName>
        <fullName evidence="2">Uncharacterized protein</fullName>
    </submittedName>
</protein>
<evidence type="ECO:0000313" key="2">
    <source>
        <dbReference type="EMBL" id="MBB5997805.1"/>
    </source>
</evidence>
<sequence>MTYRRRAAGASDEFRADPRSTPRDDPDFHQRFRADVQRDAIEGRWEASDDEGRTWRKDVDLTLLRSPERP</sequence>
<dbReference type="Proteomes" id="UP000578077">
    <property type="component" value="Unassembled WGS sequence"/>
</dbReference>
<comment type="caution">
    <text evidence="2">The sequence shown here is derived from an EMBL/GenBank/DDBJ whole genome shotgun (WGS) entry which is preliminary data.</text>
</comment>
<evidence type="ECO:0000256" key="1">
    <source>
        <dbReference type="SAM" id="MobiDB-lite"/>
    </source>
</evidence>
<dbReference type="RefSeq" id="WP_184634006.1">
    <property type="nucleotide sequence ID" value="NZ_BAABKT010000005.1"/>
</dbReference>
<keyword evidence="3" id="KW-1185">Reference proteome</keyword>